<sequence length="1209" mass="136902">MILGICAETCLLFILPLFLYDGLCFTHWMVTDDGLTIKSVSDSPYHMVQPHSLVQFLEQERKLNRITDMRAFIEEHEKNILVHENADDPELETKIRKTDEDCITSGFTSINKDSFLLAYTLGKLVGDLEILASVEFNADKQKPGMEPHCIYDLQFSMYAFEHFPSVQQRDKLKVIPEAAFQQLLPPNYSITGFGSHVAKALETKPTSDSFLRLAALYWRMKGDAPKAVECFRRALHFTTKEMQARTQFDLGNLVHRAGYPSDAIVLYQLALLKINDAVIHMALADAYALVQNRSEAIGQYDIAFSLDPSMKNAQVKAAALKCDQKLINAMEEQHKNLLDTIREKNLYNDKYEAIKKLEESVKKNVVNLEEKVQSTLIYDYFTYGSIPYSNCRSVSISGCLVMRCTVSDWRSYQAVREEKHRKLVANVKRNVAKNTLKHNARKVVENLNDSRELTAFLEKLELIKEMNMDDPIDKPVYPRKQLPSINELLKHYLNSSWPNKTLCESSYWYFPLPSAENLPQLFLSPDNKGFRSSDLLGKFLGLDDGEEHPLPWHQPFCGIYISEEPLQAILKLPGIRAAAAHGPSIQFAEDKLQAVFLKLMDDKITEADIAQRIGTLMKYKIGPQWLVYNLAALYWRIVGVPSEAITCLRAALQAQFERYADVALVQLAQIVIRFGRSYKDYLSDAAFLMNSAIDVDPNEPITHILMGIVRILQKKHTTALAHVRAAVILDPLFQPAVAVLHALKCLSKNEQRLFAKRLHLHCCSQEESNVYCLGILSDRCFTVSKKGEFMGANCPVASKKKEVDSCRRAFSFAPFILPLNPSIVNEIEKKAQKQLIKHSKIAQRKTNIDVSDEIPLDYGAEESLRKVQKMTAPSIESFFQSEILFTKSAPPKETEVIDSWEMDVPADKIIVPDGQLTLMHVPERRRMIAFDIPLPSKLPLPSKDQITSGFRYVPLPPKHTPNSNFCASIKMSLAILREQSTSTWLSVTAKGVNLGEFIDFQTPVNLNEDFEPVCPELLSPSPLLTLDHLPAYHLRHQFIHYKPEKGLTDAFLKFGKGKERIEMVAKRLKDAMSLSFAQNEDGVHWSLSTASALYWRVKGDAVNALKCLRQSLNSAPPDMRDIALVSMANIYQQAGLLHSALIAGGLALKISPKLVAIHFTLANIYASLEKYQHALMFYYSTLSMQSNFEPAKERIRTIYCFAENPSIQF</sequence>
<evidence type="ECO:0008006" key="3">
    <source>
        <dbReference type="Google" id="ProtNLM"/>
    </source>
</evidence>
<accession>A0A8J2MKI7</accession>
<dbReference type="InterPro" id="IPR011990">
    <property type="entry name" value="TPR-like_helical_dom_sf"/>
</dbReference>
<evidence type="ECO:0000313" key="2">
    <source>
        <dbReference type="Proteomes" id="UP000746747"/>
    </source>
</evidence>
<protein>
    <recommendedName>
        <fullName evidence="3">Tetratricopeptide repeat protein 17</fullName>
    </recommendedName>
</protein>
<dbReference type="InterPro" id="IPR019734">
    <property type="entry name" value="TPR_rpt"/>
</dbReference>
<proteinExistence type="predicted"/>
<name>A0A8J2MKI7_9BILA</name>
<dbReference type="GO" id="GO:0015629">
    <property type="term" value="C:actin cytoskeleton"/>
    <property type="evidence" value="ECO:0007669"/>
    <property type="project" value="TreeGrafter"/>
</dbReference>
<dbReference type="AlphaFoldDB" id="A0A8J2MKI7"/>
<dbReference type="PANTHER" id="PTHR16091:SF1">
    <property type="entry name" value="TETRATRICOPEPTIDE REPEAT PROTEIN 17"/>
    <property type="match status" value="1"/>
</dbReference>
<reference evidence="1" key="1">
    <citation type="submission" date="2021-09" db="EMBL/GenBank/DDBJ databases">
        <authorList>
            <consortium name="Pathogen Informatics"/>
        </authorList>
    </citation>
    <scope>NUCLEOTIDE SEQUENCE</scope>
</reference>
<dbReference type="Gene3D" id="1.25.40.10">
    <property type="entry name" value="Tetratricopeptide repeat domain"/>
    <property type="match status" value="3"/>
</dbReference>
<dbReference type="GO" id="GO:0005737">
    <property type="term" value="C:cytoplasm"/>
    <property type="evidence" value="ECO:0007669"/>
    <property type="project" value="TreeGrafter"/>
</dbReference>
<dbReference type="GO" id="GO:0030041">
    <property type="term" value="P:actin filament polymerization"/>
    <property type="evidence" value="ECO:0007669"/>
    <property type="project" value="TreeGrafter"/>
</dbReference>
<dbReference type="PANTHER" id="PTHR16091">
    <property type="entry name" value="TTC17 PROTEIN"/>
    <property type="match status" value="1"/>
</dbReference>
<dbReference type="Proteomes" id="UP000746747">
    <property type="component" value="Unassembled WGS sequence"/>
</dbReference>
<dbReference type="SMART" id="SM00028">
    <property type="entry name" value="TPR"/>
    <property type="match status" value="5"/>
</dbReference>
<organism evidence="1 2">
    <name type="scientific">Cercopithifilaria johnstoni</name>
    <dbReference type="NCBI Taxonomy" id="2874296"/>
    <lineage>
        <taxon>Eukaryota</taxon>
        <taxon>Metazoa</taxon>
        <taxon>Ecdysozoa</taxon>
        <taxon>Nematoda</taxon>
        <taxon>Chromadorea</taxon>
        <taxon>Rhabditida</taxon>
        <taxon>Spirurina</taxon>
        <taxon>Spiruromorpha</taxon>
        <taxon>Filarioidea</taxon>
        <taxon>Onchocercidae</taxon>
        <taxon>Cercopithifilaria</taxon>
    </lineage>
</organism>
<dbReference type="SUPFAM" id="SSF48452">
    <property type="entry name" value="TPR-like"/>
    <property type="match status" value="1"/>
</dbReference>
<dbReference type="EMBL" id="CAKAEH010000922">
    <property type="protein sequence ID" value="CAG9532259.1"/>
    <property type="molecule type" value="Genomic_DNA"/>
</dbReference>
<gene>
    <name evidence="1" type="ORF">CJOHNSTONI_LOCUS2586</name>
</gene>
<dbReference type="InterPro" id="IPR052630">
    <property type="entry name" value="TTC17"/>
</dbReference>
<dbReference type="OrthoDB" id="2115703at2759"/>
<comment type="caution">
    <text evidence="1">The sequence shown here is derived from an EMBL/GenBank/DDBJ whole genome shotgun (WGS) entry which is preliminary data.</text>
</comment>
<keyword evidence="2" id="KW-1185">Reference proteome</keyword>
<evidence type="ECO:0000313" key="1">
    <source>
        <dbReference type="EMBL" id="CAG9532259.1"/>
    </source>
</evidence>